<dbReference type="Proteomes" id="UP000193560">
    <property type="component" value="Unassembled WGS sequence"/>
</dbReference>
<dbReference type="PANTHER" id="PTHR19134">
    <property type="entry name" value="RECEPTOR-TYPE TYROSINE-PROTEIN PHOSPHATASE"/>
    <property type="match status" value="1"/>
</dbReference>
<protein>
    <recommendedName>
        <fullName evidence="2">protein-tyrosine-phosphatase</fullName>
        <ecNumber evidence="2">3.1.3.48</ecNumber>
    </recommendedName>
</protein>
<evidence type="ECO:0000256" key="1">
    <source>
        <dbReference type="ARBA" id="ARBA00009649"/>
    </source>
</evidence>
<dbReference type="InterPro" id="IPR016130">
    <property type="entry name" value="Tyr_Pase_AS"/>
</dbReference>
<feature type="compositionally biased region" description="Polar residues" evidence="3">
    <location>
        <begin position="23"/>
        <end position="62"/>
    </location>
</feature>
<feature type="region of interest" description="Disordered" evidence="3">
    <location>
        <begin position="1"/>
        <end position="66"/>
    </location>
</feature>
<name>A0A1X2J1F8_9FUNG</name>
<dbReference type="EMBL" id="MCGE01000001">
    <property type="protein sequence ID" value="ORZ25656.1"/>
    <property type="molecule type" value="Genomic_DNA"/>
</dbReference>
<feature type="domain" description="Rhodanese" evidence="6">
    <location>
        <begin position="178"/>
        <end position="293"/>
    </location>
</feature>
<feature type="compositionally biased region" description="Pro residues" evidence="3">
    <location>
        <begin position="135"/>
        <end position="152"/>
    </location>
</feature>
<dbReference type="PRINTS" id="PR00700">
    <property type="entry name" value="PRTYPHPHTASE"/>
</dbReference>
<dbReference type="PROSITE" id="PS50206">
    <property type="entry name" value="RHODANESE_3"/>
    <property type="match status" value="1"/>
</dbReference>
<feature type="domain" description="Tyrosine-protein phosphatase" evidence="4">
    <location>
        <begin position="497"/>
        <end position="864"/>
    </location>
</feature>
<evidence type="ECO:0000313" key="8">
    <source>
        <dbReference type="Proteomes" id="UP000193560"/>
    </source>
</evidence>
<accession>A0A1X2J1F8</accession>
<dbReference type="SMART" id="SM00450">
    <property type="entry name" value="RHOD"/>
    <property type="match status" value="1"/>
</dbReference>
<evidence type="ECO:0000259" key="5">
    <source>
        <dbReference type="PROSITE" id="PS50056"/>
    </source>
</evidence>
<dbReference type="PROSITE" id="PS50055">
    <property type="entry name" value="TYR_PHOSPHATASE_PTP"/>
    <property type="match status" value="1"/>
</dbReference>
<dbReference type="InterPro" id="IPR003595">
    <property type="entry name" value="Tyr_Pase_cat"/>
</dbReference>
<evidence type="ECO:0000313" key="7">
    <source>
        <dbReference type="EMBL" id="ORZ25656.1"/>
    </source>
</evidence>
<dbReference type="SUPFAM" id="SSF52799">
    <property type="entry name" value="(Phosphotyrosine protein) phosphatases II"/>
    <property type="match status" value="1"/>
</dbReference>
<dbReference type="SMART" id="SM00404">
    <property type="entry name" value="PTPc_motif"/>
    <property type="match status" value="1"/>
</dbReference>
<feature type="compositionally biased region" description="Polar residues" evidence="3">
    <location>
        <begin position="1"/>
        <end position="12"/>
    </location>
</feature>
<dbReference type="OrthoDB" id="10253954at2759"/>
<dbReference type="InterPro" id="IPR001763">
    <property type="entry name" value="Rhodanese-like_dom"/>
</dbReference>
<dbReference type="Gene3D" id="3.90.190.10">
    <property type="entry name" value="Protein tyrosine phosphatase superfamily"/>
    <property type="match status" value="2"/>
</dbReference>
<dbReference type="SUPFAM" id="SSF52821">
    <property type="entry name" value="Rhodanese/Cell cycle control phosphatase"/>
    <property type="match status" value="1"/>
</dbReference>
<evidence type="ECO:0000259" key="4">
    <source>
        <dbReference type="PROSITE" id="PS50055"/>
    </source>
</evidence>
<dbReference type="SMART" id="SM00194">
    <property type="entry name" value="PTPc"/>
    <property type="match status" value="1"/>
</dbReference>
<dbReference type="InterPro" id="IPR000242">
    <property type="entry name" value="PTP_cat"/>
</dbReference>
<dbReference type="CDD" id="cd01446">
    <property type="entry name" value="DSP_MapKP"/>
    <property type="match status" value="1"/>
</dbReference>
<dbReference type="InterPro" id="IPR036873">
    <property type="entry name" value="Rhodanese-like_dom_sf"/>
</dbReference>
<dbReference type="PROSITE" id="PS50056">
    <property type="entry name" value="TYR_PHOSPHATASE_2"/>
    <property type="match status" value="1"/>
</dbReference>
<feature type="compositionally biased region" description="Polar residues" evidence="3">
    <location>
        <begin position="89"/>
        <end position="109"/>
    </location>
</feature>
<dbReference type="Gene3D" id="3.40.250.10">
    <property type="entry name" value="Rhodanese-like domain"/>
    <property type="match status" value="1"/>
</dbReference>
<dbReference type="InterPro" id="IPR000387">
    <property type="entry name" value="Tyr_Pase_dom"/>
</dbReference>
<proteinExistence type="inferred from homology"/>
<gene>
    <name evidence="7" type="ORF">BCR42DRAFT_485788</name>
</gene>
<evidence type="ECO:0000259" key="6">
    <source>
        <dbReference type="PROSITE" id="PS50206"/>
    </source>
</evidence>
<keyword evidence="8" id="KW-1185">Reference proteome</keyword>
<dbReference type="Pfam" id="PF00581">
    <property type="entry name" value="Rhodanese"/>
    <property type="match status" value="1"/>
</dbReference>
<sequence length="879" mass="98392">MSITFESPSQRPQVGDAYFTPMTAPNSILTTNSSNQTTMPTHNGTSSNNSTKPAKNNGNNEDCATPYFTAPISPMLHQDFLNAIHQRHSSQPTVFSPTMENKPSVTFAPSGSIADRRRAAKQQALSSPIATSTTTPPPPVHTNNLTPPPPSQPQLAKLAKSQPELLPIQPEQLKSYLSQPSTLVLDVRSFVQFSHARVCQAINVSIPNTILKRPTFTMEKVYETTSEADRPRMKQWHSCKVVVFYDQSSMVAQEQSATSYLASKMIRAGFTGSLYYLQGGFDAFRPLYPDHCLLTPPSTSPTNGQSSNSLPFLRNKMANGLKTPSLNLGSLPPATGPSMNIGPYTAPMAQFENQAFNPFFSNIRQNMELSDGPIKERFPIRLPDHCHTVLLDDVNHSLVIEMNSLDPMPRTIAGATLETNQQGKTIYKAPRWLQKTMVDCNTLEINTIYLAELYEKLERTEQRRLQNIMLFHSKDTTTDALDYPLSIVAGIEMGALNRYTNIWPFEYSRVKIQNTPNGSTGYINASFIQYYQYSPDSSTSTTLSTATNSPDHSSTTSGSGSNDGSTSSSSSFSSTSSSTSSKEDMSSPFSSVSTSSSSSTSSSNTKNTTTAQSPTSAQAQSTFQVNPSCLKMMKSQQWYQQPYRRYISTQGPLPSTFDDFWQVVWEQNSHVVVMLTKEEEMNKIKCHRYWPSEMNQAIQYGPTRLTLVAEMEHTVDASDWKEDIIYEREFTVEKDGQLDRRITQLHYTGWMDYGVPDNPLGTLQLVQLADQAQRRYESTANQDVIGPMVIHCSAGCGRSGAFCAIDTVLRRLTMSSTNLQDQDEYLLQNTDALWDIISKFREQRLSMVQTLRQFVFCYEVVWWWFLGYGRQKTHDGMEF</sequence>
<comment type="similarity">
    <text evidence="1">Belongs to the protein-tyrosine phosphatase family. Non-receptor class subfamily.</text>
</comment>
<feature type="domain" description="Tyrosine specific protein phosphatases" evidence="5">
    <location>
        <begin position="763"/>
        <end position="855"/>
    </location>
</feature>
<dbReference type="AlphaFoldDB" id="A0A1X2J1F8"/>
<feature type="region of interest" description="Disordered" evidence="3">
    <location>
        <begin position="539"/>
        <end position="620"/>
    </location>
</feature>
<dbReference type="PROSITE" id="PS00383">
    <property type="entry name" value="TYR_PHOSPHATASE_1"/>
    <property type="match status" value="1"/>
</dbReference>
<evidence type="ECO:0000256" key="2">
    <source>
        <dbReference type="ARBA" id="ARBA00013064"/>
    </source>
</evidence>
<dbReference type="GO" id="GO:0004725">
    <property type="term" value="F:protein tyrosine phosphatase activity"/>
    <property type="evidence" value="ECO:0007669"/>
    <property type="project" value="UniProtKB-EC"/>
</dbReference>
<evidence type="ECO:0000256" key="3">
    <source>
        <dbReference type="SAM" id="MobiDB-lite"/>
    </source>
</evidence>
<dbReference type="Pfam" id="PF00102">
    <property type="entry name" value="Y_phosphatase"/>
    <property type="match status" value="2"/>
</dbReference>
<dbReference type="InterPro" id="IPR050348">
    <property type="entry name" value="Protein-Tyr_Phosphatase"/>
</dbReference>
<comment type="caution">
    <text evidence="7">The sequence shown here is derived from an EMBL/GenBank/DDBJ whole genome shotgun (WGS) entry which is preliminary data.</text>
</comment>
<dbReference type="PANTHER" id="PTHR19134:SF449">
    <property type="entry name" value="TYROSINE-PROTEIN PHOSPHATASE 1"/>
    <property type="match status" value="1"/>
</dbReference>
<feature type="region of interest" description="Disordered" evidence="3">
    <location>
        <begin position="88"/>
        <end position="159"/>
    </location>
</feature>
<dbReference type="STRING" id="90262.A0A1X2J1F8"/>
<organism evidence="7 8">
    <name type="scientific">Absidia repens</name>
    <dbReference type="NCBI Taxonomy" id="90262"/>
    <lineage>
        <taxon>Eukaryota</taxon>
        <taxon>Fungi</taxon>
        <taxon>Fungi incertae sedis</taxon>
        <taxon>Mucoromycota</taxon>
        <taxon>Mucoromycotina</taxon>
        <taxon>Mucoromycetes</taxon>
        <taxon>Mucorales</taxon>
        <taxon>Cunninghamellaceae</taxon>
        <taxon>Absidia</taxon>
    </lineage>
</organism>
<reference evidence="7 8" key="1">
    <citation type="submission" date="2016-07" db="EMBL/GenBank/DDBJ databases">
        <title>Pervasive Adenine N6-methylation of Active Genes in Fungi.</title>
        <authorList>
            <consortium name="DOE Joint Genome Institute"/>
            <person name="Mondo S.J."/>
            <person name="Dannebaum R.O."/>
            <person name="Kuo R.C."/>
            <person name="Labutti K."/>
            <person name="Haridas S."/>
            <person name="Kuo A."/>
            <person name="Salamov A."/>
            <person name="Ahrendt S.R."/>
            <person name="Lipzen A."/>
            <person name="Sullivan W."/>
            <person name="Andreopoulos W.B."/>
            <person name="Clum A."/>
            <person name="Lindquist E."/>
            <person name="Daum C."/>
            <person name="Ramamoorthy G.K."/>
            <person name="Gryganskyi A."/>
            <person name="Culley D."/>
            <person name="Magnuson J.K."/>
            <person name="James T.Y."/>
            <person name="O'Malley M.A."/>
            <person name="Stajich J.E."/>
            <person name="Spatafora J.W."/>
            <person name="Visel A."/>
            <person name="Grigoriev I.V."/>
        </authorList>
    </citation>
    <scope>NUCLEOTIDE SEQUENCE [LARGE SCALE GENOMIC DNA]</scope>
    <source>
        <strain evidence="7 8">NRRL 1336</strain>
    </source>
</reference>
<dbReference type="CDD" id="cd18533">
    <property type="entry name" value="PTP_fungal"/>
    <property type="match status" value="1"/>
</dbReference>
<dbReference type="InterPro" id="IPR029021">
    <property type="entry name" value="Prot-tyrosine_phosphatase-like"/>
</dbReference>
<dbReference type="EC" id="3.1.3.48" evidence="2"/>